<dbReference type="InParanoid" id="D8Q7P9"/>
<dbReference type="SUPFAM" id="SSF47895">
    <property type="entry name" value="Transducin (alpha subunit), insertion domain"/>
    <property type="match status" value="1"/>
</dbReference>
<dbReference type="eggNOG" id="KOG0082">
    <property type="taxonomic scope" value="Eukaryota"/>
</dbReference>
<accession>D8Q7P9</accession>
<dbReference type="GO" id="GO:0005834">
    <property type="term" value="C:heterotrimeric G-protein complex"/>
    <property type="evidence" value="ECO:0007669"/>
    <property type="project" value="TreeGrafter"/>
</dbReference>
<evidence type="ECO:0000256" key="2">
    <source>
        <dbReference type="ARBA" id="ARBA00022741"/>
    </source>
</evidence>
<keyword evidence="1 6" id="KW-0479">Metal-binding</keyword>
<feature type="binding site" evidence="6">
    <location>
        <position position="306"/>
    </location>
    <ligand>
        <name>Mg(2+)</name>
        <dbReference type="ChEBI" id="CHEBI:18420"/>
    </ligand>
</feature>
<evidence type="ECO:0000256" key="5">
    <source>
        <dbReference type="PIRSR" id="PIRSR601019-1"/>
    </source>
</evidence>
<evidence type="ECO:0000256" key="3">
    <source>
        <dbReference type="ARBA" id="ARBA00023134"/>
    </source>
</evidence>
<protein>
    <submittedName>
        <fullName evidence="8">Uncharacterized protein</fullName>
    </submittedName>
</protein>
<feature type="region of interest" description="Disordered" evidence="7">
    <location>
        <begin position="121"/>
        <end position="158"/>
    </location>
</feature>
<dbReference type="InterPro" id="IPR027417">
    <property type="entry name" value="P-loop_NTPase"/>
</dbReference>
<dbReference type="AlphaFoldDB" id="D8Q7P9"/>
<dbReference type="PANTHER" id="PTHR10218:SF360">
    <property type="entry name" value="GUANINE NUCLEOTIDE-BINDING PROTEIN SUBUNIT ALPHA HOMOLOG"/>
    <property type="match status" value="1"/>
</dbReference>
<keyword evidence="4" id="KW-0807">Transducer</keyword>
<keyword evidence="9" id="KW-1185">Reference proteome</keyword>
<reference evidence="8 9" key="1">
    <citation type="journal article" date="2010" name="Nat. Biotechnol.">
        <title>Genome sequence of the model mushroom Schizophyllum commune.</title>
        <authorList>
            <person name="Ohm R.A."/>
            <person name="de Jong J.F."/>
            <person name="Lugones L.G."/>
            <person name="Aerts A."/>
            <person name="Kothe E."/>
            <person name="Stajich J.E."/>
            <person name="de Vries R.P."/>
            <person name="Record E."/>
            <person name="Levasseur A."/>
            <person name="Baker S.E."/>
            <person name="Bartholomew K.A."/>
            <person name="Coutinho P.M."/>
            <person name="Erdmann S."/>
            <person name="Fowler T.J."/>
            <person name="Gathman A.C."/>
            <person name="Lombard V."/>
            <person name="Henrissat B."/>
            <person name="Knabe N."/>
            <person name="Kuees U."/>
            <person name="Lilly W.W."/>
            <person name="Lindquist E."/>
            <person name="Lucas S."/>
            <person name="Magnuson J.K."/>
            <person name="Piumi F."/>
            <person name="Raudaskoski M."/>
            <person name="Salamov A."/>
            <person name="Schmutz J."/>
            <person name="Schwarze F.W.M.R."/>
            <person name="vanKuyk P.A."/>
            <person name="Horton J.S."/>
            <person name="Grigoriev I.V."/>
            <person name="Woesten H.A.B."/>
        </authorList>
    </citation>
    <scope>NUCLEOTIDE SEQUENCE [LARGE SCALE GENOMIC DNA]</scope>
    <source>
        <strain evidence="9">H4-8 / FGSC 9210</strain>
    </source>
</reference>
<dbReference type="Gene3D" id="3.40.50.300">
    <property type="entry name" value="P-loop containing nucleotide triphosphate hydrolases"/>
    <property type="match status" value="2"/>
</dbReference>
<dbReference type="Proteomes" id="UP000007431">
    <property type="component" value="Unassembled WGS sequence"/>
</dbReference>
<dbReference type="SUPFAM" id="SSF52540">
    <property type="entry name" value="P-loop containing nucleoside triphosphate hydrolases"/>
    <property type="match status" value="1"/>
</dbReference>
<dbReference type="PROSITE" id="PS51882">
    <property type="entry name" value="G_ALPHA"/>
    <property type="match status" value="1"/>
</dbReference>
<gene>
    <name evidence="8" type="ORF">SCHCODRAFT_56999</name>
</gene>
<feature type="binding site" evidence="5">
    <location>
        <begin position="412"/>
        <end position="415"/>
    </location>
    <ligand>
        <name>GTP</name>
        <dbReference type="ChEBI" id="CHEBI:37565"/>
    </ligand>
</feature>
<dbReference type="InterPro" id="IPR001019">
    <property type="entry name" value="Gprotein_alpha_su"/>
</dbReference>
<feature type="compositionally biased region" description="Low complexity" evidence="7">
    <location>
        <begin position="139"/>
        <end position="158"/>
    </location>
</feature>
<dbReference type="STRING" id="578458.D8Q7P9"/>
<dbReference type="FunFam" id="3.40.50.300:FF:000692">
    <property type="entry name" value="Guanine nucleotide-binding protein subunit alpha"/>
    <property type="match status" value="1"/>
</dbReference>
<evidence type="ECO:0000256" key="4">
    <source>
        <dbReference type="ARBA" id="ARBA00023224"/>
    </source>
</evidence>
<name>D8Q7P9_SCHCM</name>
<dbReference type="PRINTS" id="PR00318">
    <property type="entry name" value="GPROTEINA"/>
</dbReference>
<dbReference type="SMART" id="SM00275">
    <property type="entry name" value="G_alpha"/>
    <property type="match status" value="1"/>
</dbReference>
<dbReference type="GO" id="GO:0007188">
    <property type="term" value="P:adenylate cyclase-modulating G protein-coupled receptor signaling pathway"/>
    <property type="evidence" value="ECO:0007669"/>
    <property type="project" value="TreeGrafter"/>
</dbReference>
<keyword evidence="3 5" id="KW-0342">GTP-binding</keyword>
<dbReference type="GO" id="GO:0005737">
    <property type="term" value="C:cytoplasm"/>
    <property type="evidence" value="ECO:0007669"/>
    <property type="project" value="TreeGrafter"/>
</dbReference>
<keyword evidence="6" id="KW-0460">Magnesium</keyword>
<dbReference type="GO" id="GO:0046872">
    <property type="term" value="F:metal ion binding"/>
    <property type="evidence" value="ECO:0007669"/>
    <property type="project" value="UniProtKB-KW"/>
</dbReference>
<proteinExistence type="predicted"/>
<dbReference type="InterPro" id="IPR011025">
    <property type="entry name" value="GproteinA_insert"/>
</dbReference>
<organism evidence="9">
    <name type="scientific">Schizophyllum commune (strain H4-8 / FGSC 9210)</name>
    <name type="common">Split gill fungus</name>
    <dbReference type="NCBI Taxonomy" id="578458"/>
    <lineage>
        <taxon>Eukaryota</taxon>
        <taxon>Fungi</taxon>
        <taxon>Dikarya</taxon>
        <taxon>Basidiomycota</taxon>
        <taxon>Agaricomycotina</taxon>
        <taxon>Agaricomycetes</taxon>
        <taxon>Agaricomycetidae</taxon>
        <taxon>Agaricales</taxon>
        <taxon>Schizophyllaceae</taxon>
        <taxon>Schizophyllum</taxon>
    </lineage>
</organism>
<dbReference type="PANTHER" id="PTHR10218">
    <property type="entry name" value="GTP-BINDING PROTEIN ALPHA SUBUNIT"/>
    <property type="match status" value="1"/>
</dbReference>
<dbReference type="EMBL" id="GL377307">
    <property type="protein sequence ID" value="EFI96463.1"/>
    <property type="molecule type" value="Genomic_DNA"/>
</dbReference>
<keyword evidence="2 5" id="KW-0547">Nucleotide-binding</keyword>
<dbReference type="OMA" id="HELMQPP"/>
<dbReference type="GO" id="GO:0001664">
    <property type="term" value="F:G protein-coupled receptor binding"/>
    <property type="evidence" value="ECO:0007669"/>
    <property type="project" value="TreeGrafter"/>
</dbReference>
<evidence type="ECO:0000256" key="6">
    <source>
        <dbReference type="PIRSR" id="PIRSR601019-2"/>
    </source>
</evidence>
<sequence>MAFVPPRDDPFIEFMRPPPNETPAQMTVRLQREREAQRIHDSIEEDIRNHRARMKRESKVVKVLLLGQAESGKSTTLKNFLMKWAPETWARERDGWRLIIHFNIIRAIVAILRVVEAELGGDGDAEDDRPESPASIPGSPLSPASTQTSTPTSSASRTPLAFTDRHQLLLIRLAPLRGLQADLMRRLGHNPEAVSSTMVASPFDTHAMPTRTRLVPEFSVRNLDDVLSPQWTTAARAEIDSVADTLAGCREDMKALWADPVVQQAVKRRRTRLPEWHRYFLDSLDRIATRAYSVTDDDILRARLRTTGVREHRIVFNKGPWEISSKAAAQAPGQIGWEWCIYDVGGCRTQRAAWLPFFENTNVIIFLTPMNVFDERLQEDPRVNRLEDSFLLWQSICSTKLLARTQLIMFLNKTDLLKRKLKQGVQVKKYLPSYGNRPNEVGHVSKYFKDKFKEILHQQSPIPRTHYIYFTTVTDTTSTAKTLESIRDGVLRENLKQSQLI</sequence>
<dbReference type="VEuPathDB" id="FungiDB:SCHCODRAFT_02628974"/>
<evidence type="ECO:0000313" key="9">
    <source>
        <dbReference type="Proteomes" id="UP000007431"/>
    </source>
</evidence>
<dbReference type="GO" id="GO:0005525">
    <property type="term" value="F:GTP binding"/>
    <property type="evidence" value="ECO:0007669"/>
    <property type="project" value="UniProtKB-KW"/>
</dbReference>
<dbReference type="Pfam" id="PF00503">
    <property type="entry name" value="G-alpha"/>
    <property type="match status" value="1"/>
</dbReference>
<evidence type="ECO:0000313" key="8">
    <source>
        <dbReference type="EMBL" id="EFI96463.1"/>
    </source>
</evidence>
<evidence type="ECO:0000256" key="7">
    <source>
        <dbReference type="SAM" id="MobiDB-lite"/>
    </source>
</evidence>
<dbReference type="GO" id="GO:0003924">
    <property type="term" value="F:GTPase activity"/>
    <property type="evidence" value="ECO:0007669"/>
    <property type="project" value="InterPro"/>
</dbReference>
<dbReference type="GO" id="GO:0031683">
    <property type="term" value="F:G-protein beta/gamma-subunit complex binding"/>
    <property type="evidence" value="ECO:0007669"/>
    <property type="project" value="InterPro"/>
</dbReference>
<evidence type="ECO:0000256" key="1">
    <source>
        <dbReference type="ARBA" id="ARBA00022723"/>
    </source>
</evidence>
<feature type="binding site" evidence="5">
    <location>
        <begin position="300"/>
        <end position="306"/>
    </location>
    <ligand>
        <name>GTP</name>
        <dbReference type="ChEBI" id="CHEBI:37565"/>
    </ligand>
</feature>
<dbReference type="HOGENOM" id="CLU_014184_1_1_1"/>